<feature type="region of interest" description="Disordered" evidence="2">
    <location>
        <begin position="594"/>
        <end position="620"/>
    </location>
</feature>
<dbReference type="STRING" id="280699.M1V4L1"/>
<accession>M1V4L1</accession>
<dbReference type="InterPro" id="IPR019405">
    <property type="entry name" value="Lactonase_7-beta_prop"/>
</dbReference>
<dbReference type="GeneID" id="16993034"/>
<dbReference type="AlphaFoldDB" id="M1V4L1"/>
<keyword evidence="4" id="KW-1185">Reference proteome</keyword>
<gene>
    <name evidence="3" type="ORF">CYME_CMF101C</name>
</gene>
<dbReference type="InterPro" id="IPR050282">
    <property type="entry name" value="Cycloisomerase_2"/>
</dbReference>
<dbReference type="RefSeq" id="XP_005535761.1">
    <property type="nucleotide sequence ID" value="XM_005535704.1"/>
</dbReference>
<name>M1V4L1_CYAM1</name>
<dbReference type="Gramene" id="CMF101CT">
    <property type="protein sequence ID" value="CMF101CT"/>
    <property type="gene ID" value="CMF101C"/>
</dbReference>
<organism evidence="3 4">
    <name type="scientific">Cyanidioschyzon merolae (strain NIES-3377 / 10D)</name>
    <name type="common">Unicellular red alga</name>
    <dbReference type="NCBI Taxonomy" id="280699"/>
    <lineage>
        <taxon>Eukaryota</taxon>
        <taxon>Rhodophyta</taxon>
        <taxon>Bangiophyceae</taxon>
        <taxon>Cyanidiales</taxon>
        <taxon>Cyanidiaceae</taxon>
        <taxon>Cyanidioschyzon</taxon>
    </lineage>
</organism>
<dbReference type="GO" id="GO:0017057">
    <property type="term" value="F:6-phosphogluconolactonase activity"/>
    <property type="evidence" value="ECO:0007669"/>
    <property type="project" value="TreeGrafter"/>
</dbReference>
<dbReference type="InterPro" id="IPR011048">
    <property type="entry name" value="Haem_d1_sf"/>
</dbReference>
<dbReference type="InterPro" id="IPR015943">
    <property type="entry name" value="WD40/YVTN_repeat-like_dom_sf"/>
</dbReference>
<reference evidence="3 4" key="1">
    <citation type="journal article" date="2004" name="Nature">
        <title>Genome sequence of the ultrasmall unicellular red alga Cyanidioschyzon merolae 10D.</title>
        <authorList>
            <person name="Matsuzaki M."/>
            <person name="Misumi O."/>
            <person name="Shin-i T."/>
            <person name="Maruyama S."/>
            <person name="Takahara M."/>
            <person name="Miyagishima S."/>
            <person name="Mori T."/>
            <person name="Nishida K."/>
            <person name="Yagisawa F."/>
            <person name="Nishida K."/>
            <person name="Yoshida Y."/>
            <person name="Nishimura Y."/>
            <person name="Nakao S."/>
            <person name="Kobayashi T."/>
            <person name="Momoyama Y."/>
            <person name="Higashiyama T."/>
            <person name="Minoda A."/>
            <person name="Sano M."/>
            <person name="Nomoto H."/>
            <person name="Oishi K."/>
            <person name="Hayashi H."/>
            <person name="Ohta F."/>
            <person name="Nishizaka S."/>
            <person name="Haga S."/>
            <person name="Miura S."/>
            <person name="Morishita T."/>
            <person name="Kabeya Y."/>
            <person name="Terasawa K."/>
            <person name="Suzuki Y."/>
            <person name="Ishii Y."/>
            <person name="Asakawa S."/>
            <person name="Takano H."/>
            <person name="Ohta N."/>
            <person name="Kuroiwa H."/>
            <person name="Tanaka K."/>
            <person name="Shimizu N."/>
            <person name="Sugano S."/>
            <person name="Sato N."/>
            <person name="Nozaki H."/>
            <person name="Ogasawara N."/>
            <person name="Kohara Y."/>
            <person name="Kuroiwa T."/>
        </authorList>
    </citation>
    <scope>NUCLEOTIDE SEQUENCE [LARGE SCALE GENOMIC DNA]</scope>
    <source>
        <strain evidence="3 4">10D</strain>
    </source>
</reference>
<dbReference type="HOGENOM" id="CLU_419429_0_0_1"/>
<evidence type="ECO:0000313" key="4">
    <source>
        <dbReference type="Proteomes" id="UP000007014"/>
    </source>
</evidence>
<dbReference type="PANTHER" id="PTHR30344">
    <property type="entry name" value="6-PHOSPHOGLUCONOLACTONASE-RELATED"/>
    <property type="match status" value="1"/>
</dbReference>
<dbReference type="Gene3D" id="2.130.10.10">
    <property type="entry name" value="YVTN repeat-like/Quinoprotein amine dehydrogenase"/>
    <property type="match status" value="2"/>
</dbReference>
<sequence length="654" mass="71674">MRSDSVRLVSTTFPSLVDIHRNIHDAVTVQAELLRAASPRATPVMAGARSPIAKASPRPRTVVYFGTYTRVLHHSRGTGKGVFGFWLDNDTGYLAPLKTDSPEEADESGLVVRADGLLCPAYFCRDRGPSGEYLWAVNETSKFDYARPDIFGSVTLFRWLRREGGLLERLGEFATAGHGACHPWTDHLGRFLLIANYWSGSVVVFHIEREAVEREHTTSPRLHLVQHVQFISPVDAVDEETKPCAASLLGLTEAMQQAQKAKSSLLGFRRDRQDGPHSHQIVVDPTERFLYVPDLGTDRIYQFILRFDEVASELAHGKDQESLRCVPHAALSGSDAQLCTEAQDAVAAHVRGTSPGPDEQNGRPIQAQQQRFITPAGVVSDYPFQAPQGGVLYQTEFARATGTACCLLPHPSAAFVSVPPSGAGPRHMLLHPSGRWALVLCELNATLLCYAWDGPTPVETVLGHQTASGLLSSTPASMLDLLPAHYRQRYSPEILHQYNISSALRLHPLRTDRLYASNRGHDSVAVIEFSEQNGCMRILQWVPSGGRTPRDIALDPRAEFLYVANQDSDRVAVFKLDPDTGLVLSTGHHAPCHEQAADAGQSADLGAAPNPEQDGMSADSMDDLTLAGCEQRCTPYQTLSIREPCTVFVEEVPL</sequence>
<dbReference type="PANTHER" id="PTHR30344:SF1">
    <property type="entry name" value="6-PHOSPHOGLUCONOLACTONASE"/>
    <property type="match status" value="1"/>
</dbReference>
<proteinExistence type="inferred from homology"/>
<dbReference type="OMA" id="LELAHCH"/>
<comment type="similarity">
    <text evidence="1">Belongs to the cycloisomerase 2 family.</text>
</comment>
<dbReference type="OrthoDB" id="9972196at2759"/>
<dbReference type="Pfam" id="PF10282">
    <property type="entry name" value="Lactonase"/>
    <property type="match status" value="3"/>
</dbReference>
<evidence type="ECO:0000256" key="2">
    <source>
        <dbReference type="SAM" id="MobiDB-lite"/>
    </source>
</evidence>
<protein>
    <submittedName>
        <fullName evidence="3">Similar to Muconate cycloisomerase related protein</fullName>
    </submittedName>
</protein>
<evidence type="ECO:0000313" key="3">
    <source>
        <dbReference type="EMBL" id="BAM79475.1"/>
    </source>
</evidence>
<evidence type="ECO:0000256" key="1">
    <source>
        <dbReference type="ARBA" id="ARBA00005564"/>
    </source>
</evidence>
<dbReference type="EMBL" id="AP006488">
    <property type="protein sequence ID" value="BAM79475.1"/>
    <property type="molecule type" value="Genomic_DNA"/>
</dbReference>
<dbReference type="Proteomes" id="UP000007014">
    <property type="component" value="Chromosome 6"/>
</dbReference>
<reference evidence="3 4" key="2">
    <citation type="journal article" date="2007" name="BMC Biol.">
        <title>A 100%-complete sequence reveals unusually simple genomic features in the hot-spring red alga Cyanidioschyzon merolae.</title>
        <authorList>
            <person name="Nozaki H."/>
            <person name="Takano H."/>
            <person name="Misumi O."/>
            <person name="Terasawa K."/>
            <person name="Matsuzaki M."/>
            <person name="Maruyama S."/>
            <person name="Nishida K."/>
            <person name="Yagisawa F."/>
            <person name="Yoshida Y."/>
            <person name="Fujiwara T."/>
            <person name="Takio S."/>
            <person name="Tamura K."/>
            <person name="Chung S.J."/>
            <person name="Nakamura S."/>
            <person name="Kuroiwa H."/>
            <person name="Tanaka K."/>
            <person name="Sato N."/>
            <person name="Kuroiwa T."/>
        </authorList>
    </citation>
    <scope>NUCLEOTIDE SEQUENCE [LARGE SCALE GENOMIC DNA]</scope>
    <source>
        <strain evidence="3 4">10D</strain>
    </source>
</reference>
<dbReference type="KEGG" id="cme:CYME_CMF101C"/>
<dbReference type="SUPFAM" id="SSF51004">
    <property type="entry name" value="C-terminal (heme d1) domain of cytochrome cd1-nitrite reductase"/>
    <property type="match status" value="1"/>
</dbReference>